<dbReference type="GO" id="GO:0016872">
    <property type="term" value="F:intramolecular lyase activity"/>
    <property type="evidence" value="ECO:0007669"/>
    <property type="project" value="InterPro"/>
</dbReference>
<dbReference type="Proteomes" id="UP000596660">
    <property type="component" value="Unplaced"/>
</dbReference>
<dbReference type="Gene3D" id="1.10.890.20">
    <property type="match status" value="1"/>
</dbReference>
<dbReference type="RefSeq" id="XP_021755567.1">
    <property type="nucleotide sequence ID" value="XM_021899875.1"/>
</dbReference>
<dbReference type="InterPro" id="IPR016088">
    <property type="entry name" value="Chalcone_isomerase_3-sand"/>
</dbReference>
<name>A0A803LXT2_CHEQI</name>
<dbReference type="SUPFAM" id="SSF54626">
    <property type="entry name" value="Chalcone isomerase"/>
    <property type="match status" value="1"/>
</dbReference>
<dbReference type="GeneID" id="110720826"/>
<dbReference type="InterPro" id="IPR016087">
    <property type="entry name" value="Chalcone_isomerase"/>
</dbReference>
<sequence length="417" mass="46162">MVMVMDLDGGGDPYKMLLNDPILSIVDNSLHHSKYLLAPASVALTEAFTCFSKFAGSIVLFFSGSSQIQTKFNSDSNLPKPSNSFGQSKHNAPSTKPYRRLPVTVSCFRFPHESFAALFGHKFSAFSLRHFLRAAADDVKPFPVLSLAAALIPPLDHFTPSMLTIPPEDADTQVLASMDKSPCNVQSHRDCVGHAFPEFKWLRDTVEPKTGIQFPGVLNSIIAKDTQSNLSSEVLVGMGSRIMTLIRIKSLKVYAFGFYVHPSSLCQKLGSKYGSVPEVELKERNDFYADLLREDIGMTVRFVVNYSGMKVYTVKDAIEKALRARLAKTNPETDFKCLSTFGSCFTKDIPLPAGTIIDFRRTADGHLITEIGGNQIGAVQSRELCRAFFDMYIGEVPVSEQTKEEIGRNVATLMRRC</sequence>
<dbReference type="PANTHER" id="PTHR47284">
    <property type="entry name" value="FATTY-ACID-BINDING PROTEIN 2"/>
    <property type="match status" value="1"/>
</dbReference>
<feature type="region of interest" description="Disordered" evidence="2">
    <location>
        <begin position="73"/>
        <end position="96"/>
    </location>
</feature>
<dbReference type="OrthoDB" id="18193at2759"/>
<feature type="domain" description="Chalcone isomerase" evidence="3">
    <location>
        <begin position="234"/>
        <end position="406"/>
    </location>
</feature>
<dbReference type="SMR" id="A0A803LXT2"/>
<keyword evidence="5" id="KW-1185">Reference proteome</keyword>
<dbReference type="Gene3D" id="3.50.70.10">
    <property type="match status" value="1"/>
</dbReference>
<dbReference type="GO" id="GO:0005504">
    <property type="term" value="F:fatty acid binding"/>
    <property type="evidence" value="ECO:0007669"/>
    <property type="project" value="EnsemblPlants"/>
</dbReference>
<reference evidence="4" key="1">
    <citation type="journal article" date="2017" name="Nature">
        <title>The genome of Chenopodium quinoa.</title>
        <authorList>
            <person name="Jarvis D.E."/>
            <person name="Ho Y.S."/>
            <person name="Lightfoot D.J."/>
            <person name="Schmoeckel S.M."/>
            <person name="Li B."/>
            <person name="Borm T.J.A."/>
            <person name="Ohyanagi H."/>
            <person name="Mineta K."/>
            <person name="Michell C.T."/>
            <person name="Saber N."/>
            <person name="Kharbatia N.M."/>
            <person name="Rupper R.R."/>
            <person name="Sharp A.R."/>
            <person name="Dally N."/>
            <person name="Boughton B.A."/>
            <person name="Woo Y.H."/>
            <person name="Gao G."/>
            <person name="Schijlen E.G.W.M."/>
            <person name="Guo X."/>
            <person name="Momin A.A."/>
            <person name="Negrao S."/>
            <person name="Al-Babili S."/>
            <person name="Gehring C."/>
            <person name="Roessner U."/>
            <person name="Jung C."/>
            <person name="Murphy K."/>
            <person name="Arold S.T."/>
            <person name="Gojobori T."/>
            <person name="van der Linden C.G."/>
            <person name="van Loo E.N."/>
            <person name="Jellen E.N."/>
            <person name="Maughan P.J."/>
            <person name="Tester M."/>
        </authorList>
    </citation>
    <scope>NUCLEOTIDE SEQUENCE [LARGE SCALE GENOMIC DNA]</scope>
    <source>
        <strain evidence="4">cv. PI 614886</strain>
    </source>
</reference>
<accession>A0A803LXT2</accession>
<dbReference type="EnsemblPlants" id="AUR62020283-RA">
    <property type="protein sequence ID" value="AUR62020283-RA:cds"/>
    <property type="gene ID" value="AUR62020283"/>
</dbReference>
<dbReference type="InterPro" id="IPR036298">
    <property type="entry name" value="Chalcone_isomerase_sf"/>
</dbReference>
<comment type="similarity">
    <text evidence="1">Belongs to the chalcone isomerase family.</text>
</comment>
<feature type="compositionally biased region" description="Polar residues" evidence="2">
    <location>
        <begin position="73"/>
        <end position="94"/>
    </location>
</feature>
<evidence type="ECO:0000313" key="4">
    <source>
        <dbReference type="EnsemblPlants" id="AUR62020283-RA:cds"/>
    </source>
</evidence>
<dbReference type="AlphaFoldDB" id="A0A803LXT2"/>
<evidence type="ECO:0000256" key="1">
    <source>
        <dbReference type="ARBA" id="ARBA00007166"/>
    </source>
</evidence>
<dbReference type="PANTHER" id="PTHR47284:SF3">
    <property type="entry name" value="FATTY-ACID-BINDING PROTEIN 2"/>
    <property type="match status" value="1"/>
</dbReference>
<reference evidence="4" key="2">
    <citation type="submission" date="2021-03" db="UniProtKB">
        <authorList>
            <consortium name="EnsemblPlants"/>
        </authorList>
    </citation>
    <scope>IDENTIFICATION</scope>
</reference>
<dbReference type="Gramene" id="AUR62020283-RA">
    <property type="protein sequence ID" value="AUR62020283-RA:cds"/>
    <property type="gene ID" value="AUR62020283"/>
</dbReference>
<dbReference type="OMA" id="DYPICAG"/>
<gene>
    <name evidence="4" type="primary">LOC110720826</name>
</gene>
<dbReference type="Pfam" id="PF16035">
    <property type="entry name" value="Chalcone_2"/>
    <property type="match status" value="1"/>
</dbReference>
<dbReference type="GO" id="GO:0009570">
    <property type="term" value="C:chloroplast stroma"/>
    <property type="evidence" value="ECO:0007669"/>
    <property type="project" value="EnsemblPlants"/>
</dbReference>
<dbReference type="KEGG" id="cqi:110720826"/>
<organism evidence="4 5">
    <name type="scientific">Chenopodium quinoa</name>
    <name type="common">Quinoa</name>
    <dbReference type="NCBI Taxonomy" id="63459"/>
    <lineage>
        <taxon>Eukaryota</taxon>
        <taxon>Viridiplantae</taxon>
        <taxon>Streptophyta</taxon>
        <taxon>Embryophyta</taxon>
        <taxon>Tracheophyta</taxon>
        <taxon>Spermatophyta</taxon>
        <taxon>Magnoliopsida</taxon>
        <taxon>eudicotyledons</taxon>
        <taxon>Gunneridae</taxon>
        <taxon>Pentapetalae</taxon>
        <taxon>Caryophyllales</taxon>
        <taxon>Chenopodiaceae</taxon>
        <taxon>Chenopodioideae</taxon>
        <taxon>Atripliceae</taxon>
        <taxon>Chenopodium</taxon>
    </lineage>
</organism>
<dbReference type="RefSeq" id="XP_021755566.1">
    <property type="nucleotide sequence ID" value="XM_021899874.1"/>
</dbReference>
<dbReference type="InterPro" id="IPR016089">
    <property type="entry name" value="Chalcone_isomerase_bundle_sf"/>
</dbReference>
<proteinExistence type="inferred from homology"/>
<evidence type="ECO:0000313" key="5">
    <source>
        <dbReference type="Proteomes" id="UP000596660"/>
    </source>
</evidence>
<protein>
    <recommendedName>
        <fullName evidence="3">Chalcone isomerase domain-containing protein</fullName>
    </recommendedName>
</protein>
<evidence type="ECO:0000256" key="2">
    <source>
        <dbReference type="SAM" id="MobiDB-lite"/>
    </source>
</evidence>
<evidence type="ECO:0000259" key="3">
    <source>
        <dbReference type="Pfam" id="PF16035"/>
    </source>
</evidence>